<protein>
    <submittedName>
        <fullName evidence="3">Clp amino terminal domain-containing protein, pathogenicity island component</fullName>
    </submittedName>
</protein>
<dbReference type="Pfam" id="PF02861">
    <property type="entry name" value="Clp_N"/>
    <property type="match status" value="1"/>
</dbReference>
<sequence>MRVFHRRIKVLHRPVSPLLTWNAIRTLDLAGKEAADHRHAHIAPEHLLLALTRFESGMAVKALDELGISPQTTLSEVERHIEPGSSAPAGEIPLSPRTERVLRLSHHEATLLGKCHVGTEHLLLGILAEGESIAARILTMMGADLSATRRGVIRVLLREAHEA</sequence>
<feature type="domain" description="Clp R" evidence="2">
    <location>
        <begin position="16"/>
        <end position="160"/>
    </location>
</feature>
<dbReference type="InterPro" id="IPR044217">
    <property type="entry name" value="CLPT1/2"/>
</dbReference>
<dbReference type="InterPro" id="IPR004176">
    <property type="entry name" value="Clp_R_N"/>
</dbReference>
<proteinExistence type="predicted"/>
<dbReference type="Gene3D" id="1.10.1780.10">
    <property type="entry name" value="Clp, N-terminal domain"/>
    <property type="match status" value="1"/>
</dbReference>
<evidence type="ECO:0000256" key="1">
    <source>
        <dbReference type="PROSITE-ProRule" id="PRU01251"/>
    </source>
</evidence>
<gene>
    <name evidence="3" type="ORF">SAMN04489764_1125</name>
</gene>
<dbReference type="PANTHER" id="PTHR47016:SF5">
    <property type="entry name" value="CLP DOMAIN SUPERFAMILY PROTEIN"/>
    <property type="match status" value="1"/>
</dbReference>
<name>A0A1H1BU23_9ACTN</name>
<organism evidence="3 4">
    <name type="scientific">Thermostaphylospora chromogena</name>
    <dbReference type="NCBI Taxonomy" id="35622"/>
    <lineage>
        <taxon>Bacteria</taxon>
        <taxon>Bacillati</taxon>
        <taxon>Actinomycetota</taxon>
        <taxon>Actinomycetes</taxon>
        <taxon>Streptosporangiales</taxon>
        <taxon>Thermomonosporaceae</taxon>
        <taxon>Thermostaphylospora</taxon>
    </lineage>
</organism>
<evidence type="ECO:0000313" key="3">
    <source>
        <dbReference type="EMBL" id="SDQ55433.1"/>
    </source>
</evidence>
<accession>A0A1H1BU23</accession>
<keyword evidence="4" id="KW-1185">Reference proteome</keyword>
<keyword evidence="1" id="KW-0677">Repeat</keyword>
<dbReference type="Proteomes" id="UP000217103">
    <property type="component" value="Unassembled WGS sequence"/>
</dbReference>
<evidence type="ECO:0000259" key="2">
    <source>
        <dbReference type="PROSITE" id="PS51903"/>
    </source>
</evidence>
<evidence type="ECO:0000313" key="4">
    <source>
        <dbReference type="Proteomes" id="UP000217103"/>
    </source>
</evidence>
<dbReference type="AlphaFoldDB" id="A0A1H1BU23"/>
<reference evidence="3 4" key="1">
    <citation type="submission" date="2016-10" db="EMBL/GenBank/DDBJ databases">
        <authorList>
            <person name="de Groot N.N."/>
        </authorList>
    </citation>
    <scope>NUCLEOTIDE SEQUENCE [LARGE SCALE GENOMIC DNA]</scope>
    <source>
        <strain evidence="3 4">DSM 43794</strain>
    </source>
</reference>
<dbReference type="PANTHER" id="PTHR47016">
    <property type="entry name" value="ATP-DEPENDENT CLP PROTEASE ATP-BINDING SUBUNIT CLPT1, CHLOROPLASTIC"/>
    <property type="match status" value="1"/>
</dbReference>
<dbReference type="STRING" id="35622.SAMN04489764_1125"/>
<dbReference type="SUPFAM" id="SSF81923">
    <property type="entry name" value="Double Clp-N motif"/>
    <property type="match status" value="1"/>
</dbReference>
<dbReference type="EMBL" id="FNKK01000002">
    <property type="protein sequence ID" value="SDQ55433.1"/>
    <property type="molecule type" value="Genomic_DNA"/>
</dbReference>
<dbReference type="OrthoDB" id="3539541at2"/>
<dbReference type="PROSITE" id="PS51903">
    <property type="entry name" value="CLP_R"/>
    <property type="match status" value="1"/>
</dbReference>
<dbReference type="InterPro" id="IPR036628">
    <property type="entry name" value="Clp_N_dom_sf"/>
</dbReference>